<protein>
    <submittedName>
        <fullName evidence="2">Uncharacterized protein</fullName>
    </submittedName>
</protein>
<sequence length="61" mass="7130">MKKKYISISILVASLILLFANIFTFKEYDAGFYMRIIANLFIIFAMIMRIISENKSSESNR</sequence>
<gene>
    <name evidence="2" type="ORF">SAMN04488006_0186</name>
</gene>
<proteinExistence type="predicted"/>
<keyword evidence="3" id="KW-1185">Reference proteome</keyword>
<keyword evidence="1" id="KW-0472">Membrane</keyword>
<evidence type="ECO:0000256" key="1">
    <source>
        <dbReference type="SAM" id="Phobius"/>
    </source>
</evidence>
<dbReference type="AlphaFoldDB" id="A0A1I6SXI7"/>
<accession>A0A1I6SXI7</accession>
<keyword evidence="1" id="KW-1133">Transmembrane helix</keyword>
<dbReference type="EMBL" id="FOZP01000012">
    <property type="protein sequence ID" value="SFS81518.1"/>
    <property type="molecule type" value="Genomic_DNA"/>
</dbReference>
<evidence type="ECO:0000313" key="2">
    <source>
        <dbReference type="EMBL" id="SFS81518.1"/>
    </source>
</evidence>
<name>A0A1I6SXI7_9FLAO</name>
<reference evidence="3" key="1">
    <citation type="submission" date="2016-10" db="EMBL/GenBank/DDBJ databases">
        <authorList>
            <person name="Varghese N."/>
            <person name="Submissions S."/>
        </authorList>
    </citation>
    <scope>NUCLEOTIDE SEQUENCE [LARGE SCALE GENOMIC DNA]</scope>
    <source>
        <strain evidence="3">DSM 24450</strain>
    </source>
</reference>
<feature type="transmembrane region" description="Helical" evidence="1">
    <location>
        <begin position="5"/>
        <end position="24"/>
    </location>
</feature>
<keyword evidence="1" id="KW-0812">Transmembrane</keyword>
<dbReference type="Proteomes" id="UP000199312">
    <property type="component" value="Unassembled WGS sequence"/>
</dbReference>
<feature type="transmembrane region" description="Helical" evidence="1">
    <location>
        <begin position="30"/>
        <end position="51"/>
    </location>
</feature>
<evidence type="ECO:0000313" key="3">
    <source>
        <dbReference type="Proteomes" id="UP000199312"/>
    </source>
</evidence>
<organism evidence="2 3">
    <name type="scientific">Lutibacter maritimus</name>
    <dbReference type="NCBI Taxonomy" id="593133"/>
    <lineage>
        <taxon>Bacteria</taxon>
        <taxon>Pseudomonadati</taxon>
        <taxon>Bacteroidota</taxon>
        <taxon>Flavobacteriia</taxon>
        <taxon>Flavobacteriales</taxon>
        <taxon>Flavobacteriaceae</taxon>
        <taxon>Lutibacter</taxon>
    </lineage>
</organism>